<keyword evidence="2" id="KW-1185">Reference proteome</keyword>
<gene>
    <name evidence="1" type="ORF">LVJ81_06615</name>
</gene>
<evidence type="ECO:0000313" key="2">
    <source>
        <dbReference type="Proteomes" id="UP000832034"/>
    </source>
</evidence>
<dbReference type="EMBL" id="CP091512">
    <property type="protein sequence ID" value="UOO91347.1"/>
    <property type="molecule type" value="Genomic_DNA"/>
</dbReference>
<reference evidence="1" key="1">
    <citation type="submission" date="2021-12" db="EMBL/GenBank/DDBJ databases">
        <authorList>
            <person name="Veyrier F.J."/>
        </authorList>
    </citation>
    <scope>NUCLEOTIDE SEQUENCE</scope>
    <source>
        <strain evidence="1">SAG 1488-6</strain>
    </source>
</reference>
<dbReference type="Proteomes" id="UP000832034">
    <property type="component" value="Chromosome"/>
</dbReference>
<name>A0ABY4ED39_VITST</name>
<accession>A0ABY4ED39</accession>
<protein>
    <submittedName>
        <fullName evidence="1">Uncharacterized protein</fullName>
    </submittedName>
</protein>
<sequence length="102" mass="11221">MSFSVIHSPLVAPTRFAPISDYPTLSVVLTCDYSNEKTSFVVVLLKCFSNSTTAAFSLASSTEYYLSNSFKDMYLQAHHLAVSLDIPFINHSSLTFNGENNG</sequence>
<reference evidence="1" key="2">
    <citation type="journal article" date="2022" name="Res Sq">
        <title>Evolution of multicellular longitudinally dividing oral cavity symbionts (Neisseriaceae).</title>
        <authorList>
            <person name="Nyongesa S."/>
            <person name="Weber P."/>
            <person name="Bernet E."/>
            <person name="Pullido F."/>
            <person name="Nieckarz M."/>
            <person name="Delaby M."/>
            <person name="Nieves C."/>
            <person name="Viehboeck T."/>
            <person name="Krause N."/>
            <person name="Rivera-Millot A."/>
            <person name="Nakamura A."/>
            <person name="Vischer N."/>
            <person name="VanNieuwenhze M."/>
            <person name="Brun Y."/>
            <person name="Cava F."/>
            <person name="Bulgheresi S."/>
            <person name="Veyrier F."/>
        </authorList>
    </citation>
    <scope>NUCLEOTIDE SEQUENCE</scope>
    <source>
        <strain evidence="1">SAG 1488-6</strain>
    </source>
</reference>
<proteinExistence type="predicted"/>
<evidence type="ECO:0000313" key="1">
    <source>
        <dbReference type="EMBL" id="UOO91347.1"/>
    </source>
</evidence>
<dbReference type="RefSeq" id="WP_155970646.1">
    <property type="nucleotide sequence ID" value="NZ_CP091512.1"/>
</dbReference>
<organism evidence="1 2">
    <name type="scientific">Vitreoscilla stercoraria</name>
    <dbReference type="NCBI Taxonomy" id="61"/>
    <lineage>
        <taxon>Bacteria</taxon>
        <taxon>Pseudomonadati</taxon>
        <taxon>Pseudomonadota</taxon>
        <taxon>Betaproteobacteria</taxon>
        <taxon>Neisseriales</taxon>
        <taxon>Neisseriaceae</taxon>
        <taxon>Vitreoscilla</taxon>
    </lineage>
</organism>